<keyword evidence="4 6" id="KW-1133">Transmembrane helix</keyword>
<feature type="transmembrane region" description="Helical" evidence="6">
    <location>
        <begin position="157"/>
        <end position="176"/>
    </location>
</feature>
<evidence type="ECO:0000256" key="4">
    <source>
        <dbReference type="ARBA" id="ARBA00022989"/>
    </source>
</evidence>
<keyword evidence="8" id="KW-1185">Reference proteome</keyword>
<evidence type="ECO:0000313" key="8">
    <source>
        <dbReference type="Proteomes" id="UP001497623"/>
    </source>
</evidence>
<dbReference type="GO" id="GO:0016192">
    <property type="term" value="P:vesicle-mediated transport"/>
    <property type="evidence" value="ECO:0007669"/>
    <property type="project" value="TreeGrafter"/>
</dbReference>
<sequence>MTTNSSIMYGEDLDQVPLLDNDDTLGFGEEHEPQGKLKHPLVTLFHMAFRTLAILTYVFCGWFSSSFIASFVTIMLLLSMDFWTVKNITGRLMVGLRWWNYIDDEGKSHWVFEAKKGDQQNRVSSSEVRIFWTALIATPVIWSILLLIAFFSFSFKWFMVVCIALALSGSNLYGYVRCKIGKSENVTDSAKSMASGLLQQQLMSNMMNMFSRSPPTTGASNTVN</sequence>
<evidence type="ECO:0000256" key="2">
    <source>
        <dbReference type="ARBA" id="ARBA00005467"/>
    </source>
</evidence>
<protein>
    <recommendedName>
        <fullName evidence="6">Golgi apparatus membrane protein TVP23 homolog</fullName>
    </recommendedName>
</protein>
<dbReference type="EMBL" id="CAXKWB010008258">
    <property type="protein sequence ID" value="CAL4090370.1"/>
    <property type="molecule type" value="Genomic_DNA"/>
</dbReference>
<keyword evidence="3 6" id="KW-0812">Transmembrane</keyword>
<feature type="transmembrane region" description="Helical" evidence="6">
    <location>
        <begin position="130"/>
        <end position="151"/>
    </location>
</feature>
<dbReference type="GO" id="GO:0009306">
    <property type="term" value="P:protein secretion"/>
    <property type="evidence" value="ECO:0007669"/>
    <property type="project" value="TreeGrafter"/>
</dbReference>
<evidence type="ECO:0000256" key="1">
    <source>
        <dbReference type="ARBA" id="ARBA00004141"/>
    </source>
</evidence>
<proteinExistence type="inferred from homology"/>
<accession>A0AAV2QKU7</accession>
<evidence type="ECO:0000256" key="6">
    <source>
        <dbReference type="RuleBase" id="RU361206"/>
    </source>
</evidence>
<feature type="transmembrane region" description="Helical" evidence="6">
    <location>
        <begin position="54"/>
        <end position="78"/>
    </location>
</feature>
<name>A0AAV2QKU7_MEGNR</name>
<comment type="caution">
    <text evidence="7">The sequence shown here is derived from an EMBL/GenBank/DDBJ whole genome shotgun (WGS) entry which is preliminary data.</text>
</comment>
<comment type="similarity">
    <text evidence="2 6">Belongs to the TVP23 family.</text>
</comment>
<feature type="non-terminal residue" evidence="7">
    <location>
        <position position="224"/>
    </location>
</feature>
<dbReference type="PANTHER" id="PTHR13019">
    <property type="entry name" value="GOLGI APPARATUS MEMBRANE PROTEIN TVP23"/>
    <property type="match status" value="1"/>
</dbReference>
<organism evidence="7 8">
    <name type="scientific">Meganyctiphanes norvegica</name>
    <name type="common">Northern krill</name>
    <name type="synonym">Thysanopoda norvegica</name>
    <dbReference type="NCBI Taxonomy" id="48144"/>
    <lineage>
        <taxon>Eukaryota</taxon>
        <taxon>Metazoa</taxon>
        <taxon>Ecdysozoa</taxon>
        <taxon>Arthropoda</taxon>
        <taxon>Crustacea</taxon>
        <taxon>Multicrustacea</taxon>
        <taxon>Malacostraca</taxon>
        <taxon>Eumalacostraca</taxon>
        <taxon>Eucarida</taxon>
        <taxon>Euphausiacea</taxon>
        <taxon>Euphausiidae</taxon>
        <taxon>Meganyctiphanes</taxon>
    </lineage>
</organism>
<dbReference type="Pfam" id="PF05832">
    <property type="entry name" value="DUF846"/>
    <property type="match status" value="1"/>
</dbReference>
<dbReference type="AlphaFoldDB" id="A0AAV2QKU7"/>
<reference evidence="7 8" key="1">
    <citation type="submission" date="2024-05" db="EMBL/GenBank/DDBJ databases">
        <authorList>
            <person name="Wallberg A."/>
        </authorList>
    </citation>
    <scope>NUCLEOTIDE SEQUENCE [LARGE SCALE GENOMIC DNA]</scope>
</reference>
<comment type="subcellular location">
    <subcellularLocation>
        <location evidence="1 6">Membrane</location>
        <topology evidence="1 6">Multi-pass membrane protein</topology>
    </subcellularLocation>
</comment>
<evidence type="ECO:0000256" key="5">
    <source>
        <dbReference type="ARBA" id="ARBA00023136"/>
    </source>
</evidence>
<gene>
    <name evidence="7" type="ORF">MNOR_LOCUS14012</name>
</gene>
<dbReference type="GO" id="GO:0000139">
    <property type="term" value="C:Golgi membrane"/>
    <property type="evidence" value="ECO:0007669"/>
    <property type="project" value="TreeGrafter"/>
</dbReference>
<dbReference type="InterPro" id="IPR008564">
    <property type="entry name" value="TVP23-like"/>
</dbReference>
<dbReference type="Proteomes" id="UP001497623">
    <property type="component" value="Unassembled WGS sequence"/>
</dbReference>
<evidence type="ECO:0000256" key="3">
    <source>
        <dbReference type="ARBA" id="ARBA00022692"/>
    </source>
</evidence>
<evidence type="ECO:0000313" key="7">
    <source>
        <dbReference type="EMBL" id="CAL4090370.1"/>
    </source>
</evidence>
<dbReference type="PANTHER" id="PTHR13019:SF25">
    <property type="entry name" value="GOLGI APPARATUS MEMBRANE PROTEIN TVP23 HOMOLOG"/>
    <property type="match status" value="1"/>
</dbReference>
<keyword evidence="5 6" id="KW-0472">Membrane</keyword>